<feature type="transmembrane region" description="Helical" evidence="5">
    <location>
        <begin position="46"/>
        <end position="70"/>
    </location>
</feature>
<dbReference type="InterPro" id="IPR006685">
    <property type="entry name" value="MscS_channel_2nd"/>
</dbReference>
<evidence type="ECO:0000256" key="5">
    <source>
        <dbReference type="SAM" id="Phobius"/>
    </source>
</evidence>
<dbReference type="InterPro" id="IPR045275">
    <property type="entry name" value="MscS_archaea/bacteria_type"/>
</dbReference>
<feature type="transmembrane region" description="Helical" evidence="5">
    <location>
        <begin position="90"/>
        <end position="113"/>
    </location>
</feature>
<comment type="caution">
    <text evidence="8">The sequence shown here is derived from an EMBL/GenBank/DDBJ whole genome shotgun (WGS) entry which is preliminary data.</text>
</comment>
<dbReference type="PANTHER" id="PTHR30221:SF1">
    <property type="entry name" value="SMALL-CONDUCTANCE MECHANOSENSITIVE CHANNEL"/>
    <property type="match status" value="1"/>
</dbReference>
<proteinExistence type="predicted"/>
<keyword evidence="3 5" id="KW-1133">Transmembrane helix</keyword>
<evidence type="ECO:0000313" key="8">
    <source>
        <dbReference type="EMBL" id="HHR96228.1"/>
    </source>
</evidence>
<accession>A0A7C5UUR2</accession>
<dbReference type="AlphaFoldDB" id="A0A7C5UUR2"/>
<dbReference type="SUPFAM" id="SSF50182">
    <property type="entry name" value="Sm-like ribonucleoproteins"/>
    <property type="match status" value="1"/>
</dbReference>
<dbReference type="Pfam" id="PF00924">
    <property type="entry name" value="MS_channel_2nd"/>
    <property type="match status" value="1"/>
</dbReference>
<evidence type="ECO:0000259" key="6">
    <source>
        <dbReference type="Pfam" id="PF00924"/>
    </source>
</evidence>
<dbReference type="Gene3D" id="2.30.30.60">
    <property type="match status" value="1"/>
</dbReference>
<sequence length="197" mass="20811">MVKKASESIAKIVLFIVLYIAISAAVHYLTTSFLPSYNIVVTDYEVYIQVLLALLFGYIIVSGVATFFYWSMRAKYDRPTAVAVRNVVRIVGIGAMVAAIAGGVAGGAAGVALGGFLGIVIGFASQQVLGQAVAGLFLLLARPFKIGDFAVISGEDGVVEDVATLFTTVMKSDGVKVLIPNTIIIGSKIYLKPKQSK</sequence>
<evidence type="ECO:0000256" key="1">
    <source>
        <dbReference type="ARBA" id="ARBA00004370"/>
    </source>
</evidence>
<evidence type="ECO:0000256" key="4">
    <source>
        <dbReference type="ARBA" id="ARBA00023136"/>
    </source>
</evidence>
<dbReference type="EMBL" id="DRUB01000097">
    <property type="protein sequence ID" value="HHR96228.1"/>
    <property type="molecule type" value="Genomic_DNA"/>
</dbReference>
<dbReference type="InterPro" id="IPR010920">
    <property type="entry name" value="LSM_dom_sf"/>
</dbReference>
<keyword evidence="2 5" id="KW-0812">Transmembrane</keyword>
<organism evidence="8">
    <name type="scientific">Ignisphaera aggregans</name>
    <dbReference type="NCBI Taxonomy" id="334771"/>
    <lineage>
        <taxon>Archaea</taxon>
        <taxon>Thermoproteota</taxon>
        <taxon>Thermoprotei</taxon>
        <taxon>Desulfurococcales</taxon>
        <taxon>Desulfurococcaceae</taxon>
        <taxon>Ignisphaera</taxon>
    </lineage>
</organism>
<name>A0A7C5UUR2_9CREN</name>
<evidence type="ECO:0000313" key="7">
    <source>
        <dbReference type="EMBL" id="HHP82638.1"/>
    </source>
</evidence>
<dbReference type="EMBL" id="DRZI01000354">
    <property type="protein sequence ID" value="HHP82638.1"/>
    <property type="molecule type" value="Genomic_DNA"/>
</dbReference>
<evidence type="ECO:0000256" key="2">
    <source>
        <dbReference type="ARBA" id="ARBA00022692"/>
    </source>
</evidence>
<feature type="domain" description="Mechanosensitive ion channel MscS" evidence="6">
    <location>
        <begin position="130"/>
        <end position="189"/>
    </location>
</feature>
<dbReference type="PANTHER" id="PTHR30221">
    <property type="entry name" value="SMALL-CONDUCTANCE MECHANOSENSITIVE CHANNEL"/>
    <property type="match status" value="1"/>
</dbReference>
<dbReference type="GO" id="GO:0016020">
    <property type="term" value="C:membrane"/>
    <property type="evidence" value="ECO:0007669"/>
    <property type="project" value="UniProtKB-SubCell"/>
</dbReference>
<gene>
    <name evidence="8" type="ORF">ENL47_05340</name>
    <name evidence="7" type="ORF">ENM84_08275</name>
</gene>
<feature type="transmembrane region" description="Helical" evidence="5">
    <location>
        <begin position="119"/>
        <end position="140"/>
    </location>
</feature>
<evidence type="ECO:0000256" key="3">
    <source>
        <dbReference type="ARBA" id="ARBA00022989"/>
    </source>
</evidence>
<keyword evidence="4 5" id="KW-0472">Membrane</keyword>
<dbReference type="GO" id="GO:0008381">
    <property type="term" value="F:mechanosensitive monoatomic ion channel activity"/>
    <property type="evidence" value="ECO:0007669"/>
    <property type="project" value="InterPro"/>
</dbReference>
<comment type="subcellular location">
    <subcellularLocation>
        <location evidence="1">Membrane</location>
    </subcellularLocation>
</comment>
<dbReference type="InterPro" id="IPR023408">
    <property type="entry name" value="MscS_beta-dom_sf"/>
</dbReference>
<dbReference type="Gene3D" id="1.10.287.1260">
    <property type="match status" value="1"/>
</dbReference>
<reference evidence="8" key="1">
    <citation type="journal article" date="2020" name="mSystems">
        <title>Genome- and Community-Level Interaction Insights into Carbon Utilization and Element Cycling Functions of Hydrothermarchaeota in Hydrothermal Sediment.</title>
        <authorList>
            <person name="Zhou Z."/>
            <person name="Liu Y."/>
            <person name="Xu W."/>
            <person name="Pan J."/>
            <person name="Luo Z.H."/>
            <person name="Li M."/>
        </authorList>
    </citation>
    <scope>NUCLEOTIDE SEQUENCE [LARGE SCALE GENOMIC DNA]</scope>
    <source>
        <strain evidence="8">SpSt-1</strain>
        <strain evidence="7">SpSt-1121</strain>
    </source>
</reference>
<feature type="transmembrane region" description="Helical" evidence="5">
    <location>
        <begin position="12"/>
        <end position="34"/>
    </location>
</feature>
<protein>
    <submittedName>
        <fullName evidence="8">Mechanosensitive ion channel</fullName>
    </submittedName>
</protein>